<dbReference type="Pfam" id="PF13413">
    <property type="entry name" value="HTH_25"/>
    <property type="match status" value="1"/>
</dbReference>
<feature type="transmembrane region" description="Helical" evidence="1">
    <location>
        <begin position="94"/>
        <end position="118"/>
    </location>
</feature>
<proteinExistence type="predicted"/>
<dbReference type="PANTHER" id="PTHR34475">
    <property type="match status" value="1"/>
</dbReference>
<dbReference type="InterPro" id="IPR050400">
    <property type="entry name" value="Bact_Cytoskel_RodZ"/>
</dbReference>
<dbReference type="SUPFAM" id="SSF47413">
    <property type="entry name" value="lambda repressor-like DNA-binding domains"/>
    <property type="match status" value="1"/>
</dbReference>
<dbReference type="PANTHER" id="PTHR34475:SF1">
    <property type="entry name" value="CYTOSKELETON PROTEIN RODZ"/>
    <property type="match status" value="1"/>
</dbReference>
<dbReference type="CDD" id="cd00093">
    <property type="entry name" value="HTH_XRE"/>
    <property type="match status" value="1"/>
</dbReference>
<dbReference type="InterPro" id="IPR010982">
    <property type="entry name" value="Lambda_DNA-bd_dom_sf"/>
</dbReference>
<keyword evidence="1" id="KW-1133">Transmembrane helix</keyword>
<evidence type="ECO:0000313" key="2">
    <source>
        <dbReference type="EMBL" id="EIC01048.1"/>
    </source>
</evidence>
<evidence type="ECO:0000256" key="1">
    <source>
        <dbReference type="SAM" id="Phobius"/>
    </source>
</evidence>
<name>H7EMY4_9SPIR</name>
<dbReference type="OrthoDB" id="9797543at2"/>
<accession>H7EMY4</accession>
<evidence type="ECO:0000313" key="3">
    <source>
        <dbReference type="Proteomes" id="UP000003571"/>
    </source>
</evidence>
<dbReference type="EMBL" id="AGRW01000052">
    <property type="protein sequence ID" value="EIC01048.1"/>
    <property type="molecule type" value="Genomic_DNA"/>
</dbReference>
<evidence type="ECO:0008006" key="4">
    <source>
        <dbReference type="Google" id="ProtNLM"/>
    </source>
</evidence>
<dbReference type="Proteomes" id="UP000003571">
    <property type="component" value="Unassembled WGS sequence"/>
</dbReference>
<dbReference type="AlphaFoldDB" id="H7EMY4"/>
<gene>
    <name evidence="2" type="ORF">TresaDRAFT_0873</name>
</gene>
<dbReference type="PATRIC" id="fig|907348.3.peg.2289"/>
<keyword evidence="1" id="KW-0472">Membrane</keyword>
<comment type="caution">
    <text evidence="2">The sequence shown here is derived from an EMBL/GenBank/DDBJ whole genome shotgun (WGS) entry which is preliminary data.</text>
</comment>
<dbReference type="STRING" id="907348.TresaDRAFT_0873"/>
<dbReference type="RefSeq" id="WP_002705780.1">
    <property type="nucleotide sequence ID" value="NZ_AGRW01000052.1"/>
</dbReference>
<keyword evidence="3" id="KW-1185">Reference proteome</keyword>
<dbReference type="Gene3D" id="1.10.260.40">
    <property type="entry name" value="lambda repressor-like DNA-binding domains"/>
    <property type="match status" value="1"/>
</dbReference>
<protein>
    <recommendedName>
        <fullName evidence="4">HTH cro/C1-type domain-containing protein</fullName>
    </recommendedName>
</protein>
<keyword evidence="1" id="KW-0812">Transmembrane</keyword>
<organism evidence="2 3">
    <name type="scientific">Treponema saccharophilum DSM 2985</name>
    <dbReference type="NCBI Taxonomy" id="907348"/>
    <lineage>
        <taxon>Bacteria</taxon>
        <taxon>Pseudomonadati</taxon>
        <taxon>Spirochaetota</taxon>
        <taxon>Spirochaetia</taxon>
        <taxon>Spirochaetales</taxon>
        <taxon>Treponemataceae</taxon>
        <taxon>Treponema</taxon>
    </lineage>
</organism>
<reference evidence="2 3" key="1">
    <citation type="submission" date="2011-09" db="EMBL/GenBank/DDBJ databases">
        <title>The draft genome of Treponema saccharophilum DSM 2985.</title>
        <authorList>
            <consortium name="US DOE Joint Genome Institute (JGI-PGF)"/>
            <person name="Lucas S."/>
            <person name="Copeland A."/>
            <person name="Lapidus A."/>
            <person name="Glavina del Rio T."/>
            <person name="Dalin E."/>
            <person name="Tice H."/>
            <person name="Bruce D."/>
            <person name="Goodwin L."/>
            <person name="Pitluck S."/>
            <person name="Peters L."/>
            <person name="Kyrpides N."/>
            <person name="Mavromatis K."/>
            <person name="Ivanova N."/>
            <person name="Markowitz V."/>
            <person name="Cheng J.-F."/>
            <person name="Hugenholtz P."/>
            <person name="Woyke T."/>
            <person name="Wu D."/>
            <person name="Gronow S."/>
            <person name="Wellnitz S."/>
            <person name="Brambilla E."/>
            <person name="Klenk H.-P."/>
            <person name="Eisen J.A."/>
        </authorList>
    </citation>
    <scope>NUCLEOTIDE SEQUENCE [LARGE SCALE GENOMIC DNA]</scope>
    <source>
        <strain evidence="2 3">DSM 2985</strain>
    </source>
</reference>
<dbReference type="eggNOG" id="COG1426">
    <property type="taxonomic scope" value="Bacteria"/>
</dbReference>
<dbReference type="InterPro" id="IPR001387">
    <property type="entry name" value="Cro/C1-type_HTH"/>
</dbReference>
<dbReference type="GO" id="GO:0003677">
    <property type="term" value="F:DNA binding"/>
    <property type="evidence" value="ECO:0007669"/>
    <property type="project" value="InterPro"/>
</dbReference>
<sequence>MENYGELLKKAREERNLDFATIGRETSISQRYLEAMENEETHIFPSEPYLIGFLKNYADYLGLDQDKIVSLYHAKIIQETPPPAALTAHERPRFVVPLIVFLCILLISGGIVAIYFFMKSRPKAVDPEVALKKPTVTQKYELKETPFTGRLFKNDQLVLGTDKGNIILTVAQTNDVFGLETPVGIQYVELSEQVEMDADGDSMPEMIIYVKDLSTKANDRGAEVNIMLKSAANAAISSPDESLIQGASEIPKEQRKAEIISDTRAYPFTLNVSFRAGCLFRYRADRKDVVEDFLANGDVLNITASNGFRVWMSNGNTAKIQIVANGRSYDIPISKAGEVVAEDIKWIKDTDGKYKLVIIDLD</sequence>